<evidence type="ECO:0000256" key="1">
    <source>
        <dbReference type="ARBA" id="ARBA00022460"/>
    </source>
</evidence>
<dbReference type="Proteomes" id="UP001431783">
    <property type="component" value="Unassembled WGS sequence"/>
</dbReference>
<keyword evidence="3" id="KW-0732">Signal</keyword>
<feature type="chain" id="PRO_5043620884" evidence="3">
    <location>
        <begin position="18"/>
        <end position="178"/>
    </location>
</feature>
<dbReference type="AlphaFoldDB" id="A0AAW1TM40"/>
<keyword evidence="5" id="KW-1185">Reference proteome</keyword>
<dbReference type="GO" id="GO:0031012">
    <property type="term" value="C:extracellular matrix"/>
    <property type="evidence" value="ECO:0007669"/>
    <property type="project" value="TreeGrafter"/>
</dbReference>
<feature type="signal peptide" evidence="3">
    <location>
        <begin position="1"/>
        <end position="17"/>
    </location>
</feature>
<dbReference type="GO" id="GO:0042302">
    <property type="term" value="F:structural constituent of cuticle"/>
    <property type="evidence" value="ECO:0007669"/>
    <property type="project" value="UniProtKB-UniRule"/>
</dbReference>
<dbReference type="PROSITE" id="PS00233">
    <property type="entry name" value="CHIT_BIND_RR_1"/>
    <property type="match status" value="1"/>
</dbReference>
<protein>
    <submittedName>
        <fullName evidence="4">Uncharacterized protein</fullName>
    </submittedName>
</protein>
<sequence>MLYKFLISSTLLLQVHGGAIGDLLSREITNSIGGHSIPFIRNHQAYSPHGGIGGGSSHFSGAYLGGNSYSYQHLPQRHSGTKDFNHLDRYDGNDYGNYGSSFGLNPNPNYQFKYGVEDEHTGDKKTQYEVRENGVVKGSYSLVEPDGSIRTVEYTADPVHGFRAVVHKSGEKSVSYGD</sequence>
<reference evidence="4 5" key="1">
    <citation type="submission" date="2023-03" db="EMBL/GenBank/DDBJ databases">
        <title>Genome insight into feeding habits of ladybird beetles.</title>
        <authorList>
            <person name="Li H.-S."/>
            <person name="Huang Y.-H."/>
            <person name="Pang H."/>
        </authorList>
    </citation>
    <scope>NUCLEOTIDE SEQUENCE [LARGE SCALE GENOMIC DNA]</scope>
    <source>
        <strain evidence="4">SYSU_2023b</strain>
        <tissue evidence="4">Whole body</tissue>
    </source>
</reference>
<dbReference type="PRINTS" id="PR00947">
    <property type="entry name" value="CUTICLE"/>
</dbReference>
<evidence type="ECO:0000313" key="4">
    <source>
        <dbReference type="EMBL" id="KAK9869698.1"/>
    </source>
</evidence>
<proteinExistence type="predicted"/>
<keyword evidence="1 2" id="KW-0193">Cuticle</keyword>
<dbReference type="InterPro" id="IPR000618">
    <property type="entry name" value="Insect_cuticle"/>
</dbReference>
<dbReference type="EMBL" id="JARQZJ010000001">
    <property type="protein sequence ID" value="KAK9869698.1"/>
    <property type="molecule type" value="Genomic_DNA"/>
</dbReference>
<name>A0AAW1TM40_9CUCU</name>
<dbReference type="Pfam" id="PF00379">
    <property type="entry name" value="Chitin_bind_4"/>
    <property type="match status" value="1"/>
</dbReference>
<evidence type="ECO:0000313" key="5">
    <source>
        <dbReference type="Proteomes" id="UP001431783"/>
    </source>
</evidence>
<evidence type="ECO:0000256" key="3">
    <source>
        <dbReference type="SAM" id="SignalP"/>
    </source>
</evidence>
<dbReference type="GO" id="GO:0005615">
    <property type="term" value="C:extracellular space"/>
    <property type="evidence" value="ECO:0007669"/>
    <property type="project" value="TreeGrafter"/>
</dbReference>
<dbReference type="PROSITE" id="PS51155">
    <property type="entry name" value="CHIT_BIND_RR_2"/>
    <property type="match status" value="1"/>
</dbReference>
<accession>A0AAW1TM40</accession>
<dbReference type="InterPro" id="IPR051217">
    <property type="entry name" value="Insect_Cuticle_Struc_Prot"/>
</dbReference>
<evidence type="ECO:0000256" key="2">
    <source>
        <dbReference type="PROSITE-ProRule" id="PRU00497"/>
    </source>
</evidence>
<comment type="caution">
    <text evidence="4">The sequence shown here is derived from an EMBL/GenBank/DDBJ whole genome shotgun (WGS) entry which is preliminary data.</text>
</comment>
<dbReference type="InterPro" id="IPR031311">
    <property type="entry name" value="CHIT_BIND_RR_consensus"/>
</dbReference>
<gene>
    <name evidence="4" type="ORF">WA026_003438</name>
</gene>
<dbReference type="PANTHER" id="PTHR12236:SF75">
    <property type="entry name" value="CUTICULAR PROTEIN 62BB, ISOFORM A"/>
    <property type="match status" value="1"/>
</dbReference>
<dbReference type="PANTHER" id="PTHR12236">
    <property type="entry name" value="STRUCTURAL CONTITUENT OF CUTICLE"/>
    <property type="match status" value="1"/>
</dbReference>
<organism evidence="4 5">
    <name type="scientific">Henosepilachna vigintioctopunctata</name>
    <dbReference type="NCBI Taxonomy" id="420089"/>
    <lineage>
        <taxon>Eukaryota</taxon>
        <taxon>Metazoa</taxon>
        <taxon>Ecdysozoa</taxon>
        <taxon>Arthropoda</taxon>
        <taxon>Hexapoda</taxon>
        <taxon>Insecta</taxon>
        <taxon>Pterygota</taxon>
        <taxon>Neoptera</taxon>
        <taxon>Endopterygota</taxon>
        <taxon>Coleoptera</taxon>
        <taxon>Polyphaga</taxon>
        <taxon>Cucujiformia</taxon>
        <taxon>Coccinelloidea</taxon>
        <taxon>Coccinellidae</taxon>
        <taxon>Epilachninae</taxon>
        <taxon>Epilachnini</taxon>
        <taxon>Henosepilachna</taxon>
    </lineage>
</organism>